<dbReference type="AlphaFoldDB" id="A0A1H8P7N9"/>
<dbReference type="OrthoDB" id="8397679at2"/>
<accession>A0A1H8P7N9</accession>
<dbReference type="STRING" id="501024.RTCCBAU85039_3765"/>
<dbReference type="RefSeq" id="WP_072377632.1">
    <property type="nucleotide sequence ID" value="NZ_FNXB01000019.1"/>
</dbReference>
<dbReference type="Proteomes" id="UP000198939">
    <property type="component" value="Unassembled WGS sequence"/>
</dbReference>
<dbReference type="EMBL" id="FOCV01000016">
    <property type="protein sequence ID" value="SEO37922.1"/>
    <property type="molecule type" value="Genomic_DNA"/>
</dbReference>
<evidence type="ECO:0000313" key="4">
    <source>
        <dbReference type="Proteomes" id="UP000198939"/>
    </source>
</evidence>
<protein>
    <submittedName>
        <fullName evidence="1">Uncharacterized protein</fullName>
    </submittedName>
</protein>
<gene>
    <name evidence="1" type="ORF">RTCCBAU85039_3765</name>
    <name evidence="2" type="ORF">SAMN05216228_101658</name>
</gene>
<sequence length="150" mass="16402">MKTVELAMVVDFSSSDSDLERYLNANEPVAILFEDADLRGLNRPPNLHLISALGLLRGLENVGVIASADEVIHEMLHPSKPGRSPEDARNFTGLSDGSRRNWQFLNASILSTLLLQEARPAPYVNTDLTPHLTACHRAGEQTSTGCKLPN</sequence>
<reference evidence="1" key="2">
    <citation type="submission" date="2016-10" db="EMBL/GenBank/DDBJ databases">
        <authorList>
            <person name="de Groot N.N."/>
        </authorList>
    </citation>
    <scope>NUCLEOTIDE SEQUENCE [LARGE SCALE GENOMIC DNA]</scope>
    <source>
        <strain evidence="1">CCBAU85039</strain>
    </source>
</reference>
<evidence type="ECO:0000313" key="1">
    <source>
        <dbReference type="EMBL" id="SEI02167.1"/>
    </source>
</evidence>
<reference evidence="3" key="1">
    <citation type="submission" date="2016-10" db="EMBL/GenBank/DDBJ databases">
        <authorList>
            <person name="Wibberg D."/>
        </authorList>
    </citation>
    <scope>NUCLEOTIDE SEQUENCE [LARGE SCALE GENOMIC DNA]</scope>
</reference>
<evidence type="ECO:0000313" key="3">
    <source>
        <dbReference type="Proteomes" id="UP000183063"/>
    </source>
</evidence>
<name>A0A1H8P7N9_9HYPH</name>
<reference evidence="2 4" key="3">
    <citation type="submission" date="2016-10" db="EMBL/GenBank/DDBJ databases">
        <authorList>
            <person name="Varghese N."/>
            <person name="Submissions S."/>
        </authorList>
    </citation>
    <scope>NUCLEOTIDE SEQUENCE [LARGE SCALE GENOMIC DNA]</scope>
    <source>
        <strain evidence="2 4">CGMCC 1.7071</strain>
    </source>
</reference>
<dbReference type="EMBL" id="FNXB01000019">
    <property type="protein sequence ID" value="SEI02167.1"/>
    <property type="molecule type" value="Genomic_DNA"/>
</dbReference>
<keyword evidence="4" id="KW-1185">Reference proteome</keyword>
<dbReference type="Proteomes" id="UP000183063">
    <property type="component" value="Unassembled WGS sequence"/>
</dbReference>
<organism evidence="1 3">
    <name type="scientific">Rhizobium tibeticum</name>
    <dbReference type="NCBI Taxonomy" id="501024"/>
    <lineage>
        <taxon>Bacteria</taxon>
        <taxon>Pseudomonadati</taxon>
        <taxon>Pseudomonadota</taxon>
        <taxon>Alphaproteobacteria</taxon>
        <taxon>Hyphomicrobiales</taxon>
        <taxon>Rhizobiaceae</taxon>
        <taxon>Rhizobium/Agrobacterium group</taxon>
        <taxon>Rhizobium</taxon>
    </lineage>
</organism>
<evidence type="ECO:0000313" key="2">
    <source>
        <dbReference type="EMBL" id="SEO37922.1"/>
    </source>
</evidence>
<proteinExistence type="predicted"/>